<keyword evidence="7 12" id="KW-0175">Coiled coil</keyword>
<evidence type="ECO:0000259" key="13">
    <source>
        <dbReference type="PROSITE" id="PS51903"/>
    </source>
</evidence>
<dbReference type="InterPro" id="IPR028299">
    <property type="entry name" value="ClpA/B_CS2"/>
</dbReference>
<evidence type="ECO:0000256" key="2">
    <source>
        <dbReference type="ARBA" id="ARBA00008675"/>
    </source>
</evidence>
<dbReference type="NCBIfam" id="TIGR03346">
    <property type="entry name" value="chaperone_ClpB"/>
    <property type="match status" value="1"/>
</dbReference>
<dbReference type="SMART" id="SM00382">
    <property type="entry name" value="AAA"/>
    <property type="match status" value="2"/>
</dbReference>
<keyword evidence="8 11" id="KW-0143">Chaperone</keyword>
<dbReference type="Pfam" id="PF17871">
    <property type="entry name" value="AAA_lid_9"/>
    <property type="match status" value="1"/>
</dbReference>
<keyword evidence="15" id="KW-1185">Reference proteome</keyword>
<dbReference type="PANTHER" id="PTHR11638">
    <property type="entry name" value="ATP-DEPENDENT CLP PROTEASE"/>
    <property type="match status" value="1"/>
</dbReference>
<dbReference type="GO" id="GO:0042026">
    <property type="term" value="P:protein refolding"/>
    <property type="evidence" value="ECO:0007669"/>
    <property type="project" value="UniProtKB-UniRule"/>
</dbReference>
<keyword evidence="3 10" id="KW-0677">Repeat</keyword>
<dbReference type="InterPro" id="IPR019489">
    <property type="entry name" value="Clp_ATPase_C"/>
</dbReference>
<feature type="coiled-coil region" evidence="12">
    <location>
        <begin position="441"/>
        <end position="526"/>
    </location>
</feature>
<keyword evidence="12" id="KW-0963">Cytoplasm</keyword>
<evidence type="ECO:0000256" key="12">
    <source>
        <dbReference type="RuleBase" id="RU362034"/>
    </source>
</evidence>
<proteinExistence type="inferred from homology"/>
<dbReference type="PROSITE" id="PS51903">
    <property type="entry name" value="CLP_R"/>
    <property type="match status" value="1"/>
</dbReference>
<dbReference type="PROSITE" id="PS00871">
    <property type="entry name" value="CLPAB_2"/>
    <property type="match status" value="1"/>
</dbReference>
<dbReference type="Pfam" id="PF07724">
    <property type="entry name" value="AAA_2"/>
    <property type="match status" value="1"/>
</dbReference>
<dbReference type="GO" id="GO:0005737">
    <property type="term" value="C:cytoplasm"/>
    <property type="evidence" value="ECO:0007669"/>
    <property type="project" value="UniProtKB-SubCell"/>
</dbReference>
<comment type="subunit">
    <text evidence="9">Homohexamer. The oligomerization is ATP-dependent.</text>
</comment>
<evidence type="ECO:0000256" key="8">
    <source>
        <dbReference type="ARBA" id="ARBA00023186"/>
    </source>
</evidence>
<dbReference type="InterPro" id="IPR003593">
    <property type="entry name" value="AAA+_ATPase"/>
</dbReference>
<dbReference type="GO" id="GO:0034605">
    <property type="term" value="P:cellular response to heat"/>
    <property type="evidence" value="ECO:0007669"/>
    <property type="project" value="TreeGrafter"/>
</dbReference>
<dbReference type="SUPFAM" id="SSF81923">
    <property type="entry name" value="Double Clp-N motif"/>
    <property type="match status" value="1"/>
</dbReference>
<dbReference type="GO" id="GO:0005524">
    <property type="term" value="F:ATP binding"/>
    <property type="evidence" value="ECO:0007669"/>
    <property type="project" value="UniProtKB-UniRule"/>
</dbReference>
<dbReference type="InterPro" id="IPR004176">
    <property type="entry name" value="Clp_R_N"/>
</dbReference>
<dbReference type="InterPro" id="IPR001270">
    <property type="entry name" value="ClpA/B"/>
</dbReference>
<dbReference type="SUPFAM" id="SSF52540">
    <property type="entry name" value="P-loop containing nucleoside triphosphate hydrolases"/>
    <property type="match status" value="2"/>
</dbReference>
<dbReference type="Pfam" id="PF00004">
    <property type="entry name" value="AAA"/>
    <property type="match status" value="1"/>
</dbReference>
<evidence type="ECO:0000256" key="7">
    <source>
        <dbReference type="ARBA" id="ARBA00023054"/>
    </source>
</evidence>
<comment type="subcellular location">
    <subcellularLocation>
        <location evidence="1 12">Cytoplasm</location>
    </subcellularLocation>
</comment>
<keyword evidence="5 11" id="KW-0067">ATP-binding</keyword>
<dbReference type="FunFam" id="3.40.50.300:FF:000025">
    <property type="entry name" value="ATP-dependent Clp protease subunit"/>
    <property type="match status" value="1"/>
</dbReference>
<dbReference type="GO" id="GO:0016887">
    <property type="term" value="F:ATP hydrolysis activity"/>
    <property type="evidence" value="ECO:0007669"/>
    <property type="project" value="InterPro"/>
</dbReference>
<gene>
    <name evidence="12 14" type="primary">clpB</name>
    <name evidence="14" type="ORF">ACTODO_00427</name>
</gene>
<dbReference type="CDD" id="cd19499">
    <property type="entry name" value="RecA-like_ClpB_Hsp104-like"/>
    <property type="match status" value="1"/>
</dbReference>
<feature type="domain" description="Clp R" evidence="13">
    <location>
        <begin position="1"/>
        <end position="142"/>
    </location>
</feature>
<name>A7B9X1_9ACTO</name>
<dbReference type="Gene3D" id="3.40.50.300">
    <property type="entry name" value="P-loop containing nucleotide triphosphate hydrolases"/>
    <property type="match status" value="3"/>
</dbReference>
<sequence length="866" mass="94198">MTTKAQEAVSSALQAAGAAGNPQVEPIHLLEALIEQREGIALSLLEAVGADVRAIGARTRNALVALPSAQGASAGSAQPSNALLAVVRDAGERAEAGGDQYISTEHLLIALAASQTEAGRILAQGGVEADALTQALAQLRPDPITSADPEGSFEALSKYGRDLTEVAREGKLDPVIGRDNEIRRVVQVLSRRTKNNPVLIGEPGVGKTAVVEGLAQRIVAGDVPESLRDKRLVSLDVASMVAGAKYRGEFEERLKAVLSEISRSDGQIITFIDELHTVVGAGGGSEGAMDAGNMLKPMLARGELRMVGATTLDEYRENIEKDPALERRFQQVFVGEPSVEDTVAILRGIAPKYEAHHKVTISDGALVAAATLSNRYITGRQLPDKAIDLIDEAASRLRMELDSSPVEIDELRRSVDRLRMEESYLTESDPEGLDEATQERLSKLRADLADREESLRALTARWEAEKAGHNRVGELRVQLDSLRTQLDLAVREGRWEEAGRLQNGEIPAVERQIAEAEAQAEEQDARSDDEPMIAEKVGPAEIADVIEAWTGIPTGKLLQTETDKLLHMEDELGKRLIGQKDAVRAVSDAVRRSRAGLSDPNRPTGSFLFLGPTGVGKTELAKALAEFLFDDERAMVRIDMSEYSEKHSVARLVGAPPGYVGYEQGGQLTEAVRRRPYSVILLDEVEKADPEIFDILLQVLDDGRLTDGQGRTVDFRNTILILTSNLGSQFLADPDLTPEEKRESVMSVVSAAFRPEFLNRLDETVMFDALTRENLGEIVDLLVASLESRLRERRIGLTVTEPARGWLARVGYDPAFGARPLRRLIQREIGDRLAKLLLSGDVQDGQNVTVDINDSIDGLVMNVDKP</sequence>
<dbReference type="SMART" id="SM01086">
    <property type="entry name" value="ClpB_D2-small"/>
    <property type="match status" value="1"/>
</dbReference>
<reference evidence="14" key="1">
    <citation type="submission" date="2007-04" db="EMBL/GenBank/DDBJ databases">
        <authorList>
            <person name="Fulton L."/>
            <person name="Clifton S."/>
            <person name="Fulton B."/>
            <person name="Xu J."/>
            <person name="Minx P."/>
            <person name="Pepin K.H."/>
            <person name="Johnson M."/>
            <person name="Thiruvilangam P."/>
            <person name="Bhonagiri V."/>
            <person name="Nash W.E."/>
            <person name="Mardis E.R."/>
            <person name="Wilson R.K."/>
        </authorList>
    </citation>
    <scope>NUCLEOTIDE SEQUENCE [LARGE SCALE GENOMIC DNA]</scope>
    <source>
        <strain evidence="14">ATCC 17982</strain>
    </source>
</reference>
<organism evidence="14 15">
    <name type="scientific">Schaalia dentiphila ATCC 17982</name>
    <dbReference type="NCBI Taxonomy" id="411466"/>
    <lineage>
        <taxon>Bacteria</taxon>
        <taxon>Bacillati</taxon>
        <taxon>Actinomycetota</taxon>
        <taxon>Actinomycetes</taxon>
        <taxon>Actinomycetales</taxon>
        <taxon>Actinomycetaceae</taxon>
        <taxon>Schaalia</taxon>
        <taxon>Schaalia dentiphila</taxon>
    </lineage>
</organism>
<evidence type="ECO:0000256" key="3">
    <source>
        <dbReference type="ARBA" id="ARBA00022737"/>
    </source>
</evidence>
<dbReference type="InterPro" id="IPR041546">
    <property type="entry name" value="ClpA/ClpB_AAA_lid"/>
</dbReference>
<dbReference type="InterPro" id="IPR027417">
    <property type="entry name" value="P-loop_NTPase"/>
</dbReference>
<dbReference type="FunFam" id="3.40.50.300:FF:000120">
    <property type="entry name" value="ATP-dependent chaperone ClpB"/>
    <property type="match status" value="1"/>
</dbReference>
<evidence type="ECO:0000256" key="4">
    <source>
        <dbReference type="ARBA" id="ARBA00022741"/>
    </source>
</evidence>
<dbReference type="FunFam" id="3.40.50.300:FF:000010">
    <property type="entry name" value="Chaperone clpB 1, putative"/>
    <property type="match status" value="1"/>
</dbReference>
<accession>A7B9X1</accession>
<dbReference type="EMBL" id="AAYI02000004">
    <property type="protein sequence ID" value="EDN79995.1"/>
    <property type="molecule type" value="Genomic_DNA"/>
</dbReference>
<evidence type="ECO:0000256" key="6">
    <source>
        <dbReference type="ARBA" id="ARBA00023016"/>
    </source>
</evidence>
<dbReference type="InterPro" id="IPR003959">
    <property type="entry name" value="ATPase_AAA_core"/>
</dbReference>
<dbReference type="InterPro" id="IPR050130">
    <property type="entry name" value="ClpA_ClpB"/>
</dbReference>
<protein>
    <recommendedName>
        <fullName evidence="12">Chaperone protein ClpB</fullName>
    </recommendedName>
</protein>
<dbReference type="Gene3D" id="1.10.8.60">
    <property type="match status" value="1"/>
</dbReference>
<dbReference type="PROSITE" id="PS00870">
    <property type="entry name" value="CLPAB_1"/>
    <property type="match status" value="1"/>
</dbReference>
<dbReference type="Proteomes" id="UP000003553">
    <property type="component" value="Unassembled WGS sequence"/>
</dbReference>
<dbReference type="PRINTS" id="PR00300">
    <property type="entry name" value="CLPPROTEASEA"/>
</dbReference>
<dbReference type="Pfam" id="PF02861">
    <property type="entry name" value="Clp_N"/>
    <property type="match status" value="1"/>
</dbReference>
<evidence type="ECO:0000256" key="9">
    <source>
        <dbReference type="ARBA" id="ARBA00026057"/>
    </source>
</evidence>
<dbReference type="HOGENOM" id="CLU_005070_4_0_11"/>
<comment type="similarity">
    <text evidence="2 11">Belongs to the ClpA/ClpB family.</text>
</comment>
<evidence type="ECO:0000313" key="15">
    <source>
        <dbReference type="Proteomes" id="UP000003553"/>
    </source>
</evidence>
<evidence type="ECO:0000256" key="5">
    <source>
        <dbReference type="ARBA" id="ARBA00022840"/>
    </source>
</evidence>
<evidence type="ECO:0000256" key="1">
    <source>
        <dbReference type="ARBA" id="ARBA00004496"/>
    </source>
</evidence>
<dbReference type="PANTHER" id="PTHR11638:SF18">
    <property type="entry name" value="HEAT SHOCK PROTEIN 104"/>
    <property type="match status" value="1"/>
</dbReference>
<dbReference type="Gene3D" id="1.10.1780.10">
    <property type="entry name" value="Clp, N-terminal domain"/>
    <property type="match status" value="1"/>
</dbReference>
<comment type="function">
    <text evidence="12">Part of a stress-induced multi-chaperone system, it is involved in the recovery of the cell from heat-induced damage, in cooperation with DnaK, DnaJ and GrpE.</text>
</comment>
<keyword evidence="4 11" id="KW-0547">Nucleotide-binding</keyword>
<dbReference type="InterPro" id="IPR017730">
    <property type="entry name" value="Chaperonin_ClpB"/>
</dbReference>
<keyword evidence="6 12" id="KW-0346">Stress response</keyword>
<dbReference type="InterPro" id="IPR036628">
    <property type="entry name" value="Clp_N_dom_sf"/>
</dbReference>
<dbReference type="eggNOG" id="COG0542">
    <property type="taxonomic scope" value="Bacteria"/>
</dbReference>
<comment type="subunit">
    <text evidence="12">Homohexamer; The oligomerization is ATP-dependent.</text>
</comment>
<dbReference type="InterPro" id="IPR018368">
    <property type="entry name" value="ClpA/B_CS1"/>
</dbReference>
<comment type="caution">
    <text evidence="14">The sequence shown here is derived from an EMBL/GenBank/DDBJ whole genome shotgun (WGS) entry which is preliminary data.</text>
</comment>
<evidence type="ECO:0000313" key="14">
    <source>
        <dbReference type="EMBL" id="EDN79995.1"/>
    </source>
</evidence>
<evidence type="ECO:0000256" key="11">
    <source>
        <dbReference type="RuleBase" id="RU004432"/>
    </source>
</evidence>
<dbReference type="AlphaFoldDB" id="A7B9X1"/>
<reference evidence="14" key="2">
    <citation type="submission" date="2015-05" db="EMBL/GenBank/DDBJ databases">
        <title>Draft genome sequence of Actinomyces odontolyticus (ATCC 17982).</title>
        <authorList>
            <person name="Sudarsanam P."/>
            <person name="Ley R."/>
            <person name="Guruge J."/>
            <person name="Turnbaugh P.J."/>
            <person name="Mahowald M."/>
            <person name="Liep D."/>
            <person name="Gordon J."/>
        </authorList>
    </citation>
    <scope>NUCLEOTIDE SEQUENCE</scope>
    <source>
        <strain evidence="14">ATCC 17982</strain>
    </source>
</reference>
<dbReference type="CDD" id="cd00009">
    <property type="entry name" value="AAA"/>
    <property type="match status" value="1"/>
</dbReference>
<dbReference type="Pfam" id="PF10431">
    <property type="entry name" value="ClpB_D2-small"/>
    <property type="match status" value="1"/>
</dbReference>
<evidence type="ECO:0000256" key="10">
    <source>
        <dbReference type="PROSITE-ProRule" id="PRU01251"/>
    </source>
</evidence>